<accession>H1SEP1</accession>
<comment type="caution">
    <text evidence="1">The sequence shown here is derived from an EMBL/GenBank/DDBJ whole genome shotgun (WGS) entry which is preliminary data.</text>
</comment>
<evidence type="ECO:0000313" key="1">
    <source>
        <dbReference type="EMBL" id="EHP38967.1"/>
    </source>
</evidence>
<protein>
    <submittedName>
        <fullName evidence="1">Uncharacterized protein</fullName>
    </submittedName>
</protein>
<evidence type="ECO:0000313" key="2">
    <source>
        <dbReference type="Proteomes" id="UP000005808"/>
    </source>
</evidence>
<dbReference type="EMBL" id="AHJE01000102">
    <property type="protein sequence ID" value="EHP38967.1"/>
    <property type="molecule type" value="Genomic_DNA"/>
</dbReference>
<gene>
    <name evidence="1" type="ORF">OR16_33883</name>
</gene>
<dbReference type="RefSeq" id="WP_006162647.1">
    <property type="nucleotide sequence ID" value="NZ_AHJE01000102.1"/>
</dbReference>
<dbReference type="AlphaFoldDB" id="H1SEP1"/>
<dbReference type="Proteomes" id="UP000005808">
    <property type="component" value="Unassembled WGS sequence"/>
</dbReference>
<organism evidence="1 2">
    <name type="scientific">Cupriavidus basilensis OR16</name>
    <dbReference type="NCBI Taxonomy" id="1127483"/>
    <lineage>
        <taxon>Bacteria</taxon>
        <taxon>Pseudomonadati</taxon>
        <taxon>Pseudomonadota</taxon>
        <taxon>Betaproteobacteria</taxon>
        <taxon>Burkholderiales</taxon>
        <taxon>Burkholderiaceae</taxon>
        <taxon>Cupriavidus</taxon>
    </lineage>
</organism>
<proteinExistence type="predicted"/>
<sequence length="68" mass="6833">MAPQAGGAGAKAVFVDEQHAFALQGERVGQAQRHRGGAGAGIACDHGNAARSAGRQHAPQAFRLVGGE</sequence>
<reference evidence="1 2" key="1">
    <citation type="journal article" date="2012" name="J. Bacteriol.">
        <title>De Novo Genome Project of Cupriavidus basilensis OR16.</title>
        <authorList>
            <person name="Cserhati M."/>
            <person name="Kriszt B."/>
            <person name="Szoboszlay S."/>
            <person name="Toth A."/>
            <person name="Szabo I."/>
            <person name="Tancsics A."/>
            <person name="Nagy I."/>
            <person name="Horvath B."/>
            <person name="Nagy I."/>
            <person name="Kukolya J."/>
        </authorList>
    </citation>
    <scope>NUCLEOTIDE SEQUENCE [LARGE SCALE GENOMIC DNA]</scope>
    <source>
        <strain evidence="1 2">OR16</strain>
    </source>
</reference>
<name>H1SEP1_9BURK</name>
<dbReference type="PATRIC" id="fig|1127483.3.peg.6764"/>